<reference evidence="3 4" key="1">
    <citation type="submission" date="2020-11" db="EMBL/GenBank/DDBJ databases">
        <title>Fusibacter basophilias sp. nov.</title>
        <authorList>
            <person name="Qiu D."/>
        </authorList>
    </citation>
    <scope>NUCLEOTIDE SEQUENCE [LARGE SCALE GENOMIC DNA]</scope>
    <source>
        <strain evidence="3 4">Q10-2</strain>
    </source>
</reference>
<evidence type="ECO:0000256" key="1">
    <source>
        <dbReference type="SAM" id="Phobius"/>
    </source>
</evidence>
<feature type="domain" description="MrpA C-terminal/MbhE" evidence="2">
    <location>
        <begin position="14"/>
        <end position="77"/>
    </location>
</feature>
<gene>
    <name evidence="3" type="ORF">ISU02_13555</name>
</gene>
<dbReference type="Pfam" id="PF20501">
    <property type="entry name" value="MbhE"/>
    <property type="match status" value="1"/>
</dbReference>
<accession>A0ABR9ZUK7</accession>
<evidence type="ECO:0000313" key="4">
    <source>
        <dbReference type="Proteomes" id="UP000614200"/>
    </source>
</evidence>
<sequence length="88" mass="10146">MRRKSIALFCLISFVIMILSTTVPEQVTYDISNHYIENAYAETGATNVVTSIYLVYRYYDTLFEALMFLFSIIGVVYLSIHEGDELDE</sequence>
<keyword evidence="1" id="KW-0812">Transmembrane</keyword>
<evidence type="ECO:0000259" key="2">
    <source>
        <dbReference type="Pfam" id="PF20501"/>
    </source>
</evidence>
<name>A0ABR9ZUK7_9FIRM</name>
<dbReference type="RefSeq" id="WP_194702386.1">
    <property type="nucleotide sequence ID" value="NZ_JADKNH010000008.1"/>
</dbReference>
<organism evidence="3 4">
    <name type="scientific">Fusibacter ferrireducens</name>
    <dbReference type="NCBI Taxonomy" id="2785058"/>
    <lineage>
        <taxon>Bacteria</taxon>
        <taxon>Bacillati</taxon>
        <taxon>Bacillota</taxon>
        <taxon>Clostridia</taxon>
        <taxon>Eubacteriales</taxon>
        <taxon>Eubacteriales Family XII. Incertae Sedis</taxon>
        <taxon>Fusibacter</taxon>
    </lineage>
</organism>
<keyword evidence="1" id="KW-0472">Membrane</keyword>
<keyword evidence="1" id="KW-1133">Transmembrane helix</keyword>
<dbReference type="Proteomes" id="UP000614200">
    <property type="component" value="Unassembled WGS sequence"/>
</dbReference>
<comment type="caution">
    <text evidence="3">The sequence shown here is derived from an EMBL/GenBank/DDBJ whole genome shotgun (WGS) entry which is preliminary data.</text>
</comment>
<dbReference type="EMBL" id="JADKNH010000008">
    <property type="protein sequence ID" value="MBF4694142.1"/>
    <property type="molecule type" value="Genomic_DNA"/>
</dbReference>
<dbReference type="InterPro" id="IPR046806">
    <property type="entry name" value="MrpA_C/MbhE"/>
</dbReference>
<keyword evidence="4" id="KW-1185">Reference proteome</keyword>
<evidence type="ECO:0000313" key="3">
    <source>
        <dbReference type="EMBL" id="MBF4694142.1"/>
    </source>
</evidence>
<proteinExistence type="predicted"/>
<protein>
    <recommendedName>
        <fullName evidence="2">MrpA C-terminal/MbhE domain-containing protein</fullName>
    </recommendedName>
</protein>
<feature type="transmembrane region" description="Helical" evidence="1">
    <location>
        <begin position="61"/>
        <end position="80"/>
    </location>
</feature>